<keyword evidence="4" id="KW-0597">Phosphoprotein</keyword>
<dbReference type="InterPro" id="IPR036890">
    <property type="entry name" value="HATPase_C_sf"/>
</dbReference>
<evidence type="ECO:0000256" key="5">
    <source>
        <dbReference type="ARBA" id="ARBA00022679"/>
    </source>
</evidence>
<proteinExistence type="predicted"/>
<comment type="caution">
    <text evidence="11">The sequence shown here is derived from an EMBL/GenBank/DDBJ whole genome shotgun (WGS) entry which is preliminary data.</text>
</comment>
<dbReference type="InterPro" id="IPR010559">
    <property type="entry name" value="Sig_transdc_His_kin_internal"/>
</dbReference>
<dbReference type="CDD" id="cd06225">
    <property type="entry name" value="HAMP"/>
    <property type="match status" value="1"/>
</dbReference>
<evidence type="ECO:0000256" key="7">
    <source>
        <dbReference type="ARBA" id="ARBA00023012"/>
    </source>
</evidence>
<dbReference type="SUPFAM" id="SSF55874">
    <property type="entry name" value="ATPase domain of HSP90 chaperone/DNA topoisomerase II/histidine kinase"/>
    <property type="match status" value="1"/>
</dbReference>
<dbReference type="Pfam" id="PF02518">
    <property type="entry name" value="HATPase_c"/>
    <property type="match status" value="1"/>
</dbReference>
<evidence type="ECO:0000256" key="3">
    <source>
        <dbReference type="ARBA" id="ARBA00012438"/>
    </source>
</evidence>
<accession>S0FQ79</accession>
<evidence type="ECO:0000256" key="6">
    <source>
        <dbReference type="ARBA" id="ARBA00022777"/>
    </source>
</evidence>
<evidence type="ECO:0000313" key="11">
    <source>
        <dbReference type="EMBL" id="EMS70648.1"/>
    </source>
</evidence>
<reference evidence="11 12" key="1">
    <citation type="journal article" date="2013" name="Genome Announc.">
        <title>Draft Genome Sequence of the Cellulolytic, Mesophilic, Anaerobic Bacterium Clostridium termitidis Strain CT1112 (DSM 5398).</title>
        <authorList>
            <person name="Lal S."/>
            <person name="Ramachandran U."/>
            <person name="Zhang X."/>
            <person name="Munir R."/>
            <person name="Sparling R."/>
            <person name="Levin D.B."/>
        </authorList>
    </citation>
    <scope>NUCLEOTIDE SEQUENCE [LARGE SCALE GENOMIC DNA]</scope>
    <source>
        <strain evidence="11 12">CT1112</strain>
    </source>
</reference>
<dbReference type="GO" id="GO:0016020">
    <property type="term" value="C:membrane"/>
    <property type="evidence" value="ECO:0007669"/>
    <property type="project" value="UniProtKB-SubCell"/>
</dbReference>
<dbReference type="PANTHER" id="PTHR34220">
    <property type="entry name" value="SENSOR HISTIDINE KINASE YPDA"/>
    <property type="match status" value="1"/>
</dbReference>
<evidence type="ECO:0000313" key="12">
    <source>
        <dbReference type="Proteomes" id="UP000014155"/>
    </source>
</evidence>
<dbReference type="PANTHER" id="PTHR34220:SF7">
    <property type="entry name" value="SENSOR HISTIDINE KINASE YPDA"/>
    <property type="match status" value="1"/>
</dbReference>
<evidence type="ECO:0000256" key="4">
    <source>
        <dbReference type="ARBA" id="ARBA00022553"/>
    </source>
</evidence>
<protein>
    <recommendedName>
        <fullName evidence="3">histidine kinase</fullName>
        <ecNumber evidence="3">2.7.13.3</ecNumber>
    </recommendedName>
</protein>
<keyword evidence="6 11" id="KW-0418">Kinase</keyword>
<dbReference type="InterPro" id="IPR050640">
    <property type="entry name" value="Bact_2-comp_sensor_kinase"/>
</dbReference>
<dbReference type="Pfam" id="PF00672">
    <property type="entry name" value="HAMP"/>
    <property type="match status" value="1"/>
</dbReference>
<evidence type="ECO:0000256" key="1">
    <source>
        <dbReference type="ARBA" id="ARBA00000085"/>
    </source>
</evidence>
<keyword evidence="7" id="KW-0902">Two-component regulatory system</keyword>
<feature type="domain" description="HAMP" evidence="10">
    <location>
        <begin position="301"/>
        <end position="353"/>
    </location>
</feature>
<dbReference type="GO" id="GO:0000155">
    <property type="term" value="F:phosphorelay sensor kinase activity"/>
    <property type="evidence" value="ECO:0007669"/>
    <property type="project" value="InterPro"/>
</dbReference>
<dbReference type="PATRIC" id="fig|1195236.3.peg.3769"/>
<feature type="transmembrane region" description="Helical" evidence="8">
    <location>
        <begin position="280"/>
        <end position="304"/>
    </location>
</feature>
<dbReference type="SUPFAM" id="SSF158472">
    <property type="entry name" value="HAMP domain-like"/>
    <property type="match status" value="1"/>
</dbReference>
<comment type="subcellular location">
    <subcellularLocation>
        <location evidence="2">Membrane</location>
    </subcellularLocation>
</comment>
<dbReference type="PROSITE" id="PS50885">
    <property type="entry name" value="HAMP"/>
    <property type="match status" value="1"/>
</dbReference>
<dbReference type="Pfam" id="PF06580">
    <property type="entry name" value="His_kinase"/>
    <property type="match status" value="1"/>
</dbReference>
<dbReference type="EMBL" id="AORV01000049">
    <property type="protein sequence ID" value="EMS70648.1"/>
    <property type="molecule type" value="Genomic_DNA"/>
</dbReference>
<dbReference type="SMART" id="SM00387">
    <property type="entry name" value="HATPase_c"/>
    <property type="match status" value="1"/>
</dbReference>
<sequence>MTISVFIVIIPLLIVGGLSYIKSTSIIKERVSQSNFNTVKQIANNINFVFTDLQNSSVYLWQNKEFMGYLKLPENEVLNSENKLLSAQNSVNNFIVFKSNIYSIYVKGFNGLVFDSASAENTITGKQEGQLYALRGESMLISDMVKNYDNSRTAVISLLRLLKDLDDLSSNLAIIKLNISEEEISKIYQSKMLGTKGDYFIIDENETIISAMDKQKLGTKLDTKYNNPKMYSAQSGYFNSVIDKHNFLVTYINLSRPGWKLINLVPLDQLSDDTKIIRSITVYGVLISLALCLLLILFFSLKVLSPLKQIRRYMKYIENENFNVSINVKGNDEISLLGKSFNKMSKKLNELINEVYTVQIKQKEAELKALQAQINPHFLYNTLDTIYWMCRMENAVESSYLIQALSRLFRLSLNSGNEFTTVRHEIDHLDNYITIQEKRFEELIRFKINVSDEVLGCKVVKLVLQPLVENAIYHGIEKKGSQGTISVSVLREGNDVVYIIQDDGAGADEEELTKLLEKVEKNNRGFGIKNVNDRIKLYFGNEYGIKFSSSYENGTTVTVRQPFDLNG</sequence>
<dbReference type="STRING" id="1195236.CTER_3547"/>
<keyword evidence="8" id="KW-0472">Membrane</keyword>
<evidence type="ECO:0000259" key="9">
    <source>
        <dbReference type="PROSITE" id="PS50109"/>
    </source>
</evidence>
<gene>
    <name evidence="11" type="ORF">CTER_3547</name>
</gene>
<dbReference type="SMART" id="SM00304">
    <property type="entry name" value="HAMP"/>
    <property type="match status" value="1"/>
</dbReference>
<evidence type="ECO:0000259" key="10">
    <source>
        <dbReference type="PROSITE" id="PS50885"/>
    </source>
</evidence>
<dbReference type="Proteomes" id="UP000014155">
    <property type="component" value="Unassembled WGS sequence"/>
</dbReference>
<keyword evidence="12" id="KW-1185">Reference proteome</keyword>
<comment type="catalytic activity">
    <reaction evidence="1">
        <text>ATP + protein L-histidine = ADP + protein N-phospho-L-histidine.</text>
        <dbReference type="EC" id="2.7.13.3"/>
    </reaction>
</comment>
<dbReference type="Gene3D" id="3.30.565.10">
    <property type="entry name" value="Histidine kinase-like ATPase, C-terminal domain"/>
    <property type="match status" value="1"/>
</dbReference>
<dbReference type="AlphaFoldDB" id="S0FQ79"/>
<dbReference type="eggNOG" id="COG2972">
    <property type="taxonomic scope" value="Bacteria"/>
</dbReference>
<evidence type="ECO:0000256" key="8">
    <source>
        <dbReference type="SAM" id="Phobius"/>
    </source>
</evidence>
<organism evidence="11 12">
    <name type="scientific">Ruminiclostridium cellobioparum subsp. termitidis CT1112</name>
    <dbReference type="NCBI Taxonomy" id="1195236"/>
    <lineage>
        <taxon>Bacteria</taxon>
        <taxon>Bacillati</taxon>
        <taxon>Bacillota</taxon>
        <taxon>Clostridia</taxon>
        <taxon>Eubacteriales</taxon>
        <taxon>Oscillospiraceae</taxon>
        <taxon>Ruminiclostridium</taxon>
    </lineage>
</organism>
<keyword evidence="8" id="KW-0812">Transmembrane</keyword>
<dbReference type="Gene3D" id="6.10.340.10">
    <property type="match status" value="1"/>
</dbReference>
<evidence type="ECO:0000256" key="2">
    <source>
        <dbReference type="ARBA" id="ARBA00004370"/>
    </source>
</evidence>
<dbReference type="Gene3D" id="3.30.450.20">
    <property type="entry name" value="PAS domain"/>
    <property type="match status" value="1"/>
</dbReference>
<dbReference type="InterPro" id="IPR003660">
    <property type="entry name" value="HAMP_dom"/>
</dbReference>
<dbReference type="PROSITE" id="PS50109">
    <property type="entry name" value="HIS_KIN"/>
    <property type="match status" value="1"/>
</dbReference>
<name>S0FQ79_RUMCE</name>
<dbReference type="InterPro" id="IPR005467">
    <property type="entry name" value="His_kinase_dom"/>
</dbReference>
<keyword evidence="5 11" id="KW-0808">Transferase</keyword>
<dbReference type="EC" id="2.7.13.3" evidence="3"/>
<dbReference type="InterPro" id="IPR003594">
    <property type="entry name" value="HATPase_dom"/>
</dbReference>
<keyword evidence="8" id="KW-1133">Transmembrane helix</keyword>
<feature type="domain" description="Histidine kinase" evidence="9">
    <location>
        <begin position="463"/>
        <end position="565"/>
    </location>
</feature>